<accession>A0A0K2RZ58</accession>
<evidence type="ECO:0000256" key="2">
    <source>
        <dbReference type="SAM" id="SignalP"/>
    </source>
</evidence>
<organism evidence="4">
    <name type="scientific">Rothia mucilaginosa</name>
    <dbReference type="NCBI Taxonomy" id="43675"/>
    <lineage>
        <taxon>Bacteria</taxon>
        <taxon>Bacillati</taxon>
        <taxon>Actinomycetota</taxon>
        <taxon>Actinomycetes</taxon>
        <taxon>Micrococcales</taxon>
        <taxon>Micrococcaceae</taxon>
        <taxon>Rothia</taxon>
    </lineage>
</organism>
<dbReference type="RefSeq" id="WP_060824012.1">
    <property type="nucleotide sequence ID" value="NZ_AP014938.1"/>
</dbReference>
<feature type="signal peptide" evidence="2">
    <location>
        <begin position="1"/>
        <end position="29"/>
    </location>
</feature>
<dbReference type="Proteomes" id="UP000066203">
    <property type="component" value="Chromosome"/>
</dbReference>
<proteinExistence type="predicted"/>
<dbReference type="Pfam" id="PF00497">
    <property type="entry name" value="SBP_bac_3"/>
    <property type="match status" value="1"/>
</dbReference>
<dbReference type="PATRIC" id="fig|43675.28.peg.629"/>
<evidence type="ECO:0000259" key="3">
    <source>
        <dbReference type="SMART" id="SM00062"/>
    </source>
</evidence>
<dbReference type="PANTHER" id="PTHR35936">
    <property type="entry name" value="MEMBRANE-BOUND LYTIC MUREIN TRANSGLYCOSYLASE F"/>
    <property type="match status" value="1"/>
</dbReference>
<protein>
    <submittedName>
        <fullName evidence="4">Lysine-arginine-ornithine-binding periplasmic protein</fullName>
    </submittedName>
</protein>
<dbReference type="Gene3D" id="3.40.190.10">
    <property type="entry name" value="Periplasmic binding protein-like II"/>
    <property type="match status" value="2"/>
</dbReference>
<dbReference type="SUPFAM" id="SSF53850">
    <property type="entry name" value="Periplasmic binding protein-like II"/>
    <property type="match status" value="1"/>
</dbReference>
<dbReference type="PROSITE" id="PS51318">
    <property type="entry name" value="TAT"/>
    <property type="match status" value="1"/>
</dbReference>
<gene>
    <name evidence="4" type="ORF">RM6536_0620</name>
</gene>
<name>A0A0K2RZ58_9MICC</name>
<dbReference type="PANTHER" id="PTHR35936:SF19">
    <property type="entry name" value="AMINO-ACID-BINDING PROTEIN YXEM-RELATED"/>
    <property type="match status" value="1"/>
</dbReference>
<feature type="domain" description="Solute-binding protein family 3/N-terminal" evidence="3">
    <location>
        <begin position="57"/>
        <end position="276"/>
    </location>
</feature>
<evidence type="ECO:0000313" key="4">
    <source>
        <dbReference type="EMBL" id="BAS19867.1"/>
    </source>
</evidence>
<dbReference type="EMBL" id="AP014938">
    <property type="protein sequence ID" value="BAS19867.1"/>
    <property type="molecule type" value="Genomic_DNA"/>
</dbReference>
<reference evidence="4" key="1">
    <citation type="submission" date="2015-08" db="EMBL/GenBank/DDBJ databases">
        <title>Complete DNA Sequence of Pseudomonas syringae pv. actinidiae, the Causal Agent of Kiwifruit Canker Disease.</title>
        <authorList>
            <person name="Rikkerink E.H.A."/>
            <person name="Fineran P.C."/>
        </authorList>
    </citation>
    <scope>NUCLEOTIDE SEQUENCE</scope>
    <source>
        <strain evidence="4">NUM-Rm6536</strain>
    </source>
</reference>
<feature type="chain" id="PRO_5005483110" evidence="2">
    <location>
        <begin position="30"/>
        <end position="281"/>
    </location>
</feature>
<dbReference type="InterPro" id="IPR001638">
    <property type="entry name" value="Solute-binding_3/MltF_N"/>
</dbReference>
<sequence length="281" mass="29852">MTVLNTSAVLNRRSLLLGAALAGTTGLLAACSGGNGSSAGSAQSSSNLLESIKSAGKIRIGVEGTYRPYTYHDASGKLAGFEYDIAETLAKDLGVTAEYIETPWDSLIAGVDAGRYDIVLNNVAPTEERKKKYDFSVPYAHSRARVGVKKDSSLKNVSEISGHTAAQSATSNYRKLVEERGATIIEVTGFDEAIEQVLTGRAELTANDSVSFAEYFKEHPDANLRLLEGEVGPGTNVAVLLPKNQTALKDAIDASIKKHLGNGDFKAIFEKHVGEDLSPTS</sequence>
<dbReference type="AlphaFoldDB" id="A0A0K2RZ58"/>
<dbReference type="SMART" id="SM00062">
    <property type="entry name" value="PBPb"/>
    <property type="match status" value="1"/>
</dbReference>
<keyword evidence="1 2" id="KW-0732">Signal</keyword>
<evidence type="ECO:0000256" key="1">
    <source>
        <dbReference type="ARBA" id="ARBA00022729"/>
    </source>
</evidence>
<dbReference type="InterPro" id="IPR006311">
    <property type="entry name" value="TAT_signal"/>
</dbReference>